<comment type="caution">
    <text evidence="4">The sequence shown here is derived from an EMBL/GenBank/DDBJ whole genome shotgun (WGS) entry which is preliminary data.</text>
</comment>
<dbReference type="Pfam" id="PF15739">
    <property type="entry name" value="TSNAXIP1_N"/>
    <property type="match status" value="1"/>
</dbReference>
<sequence>MDGRLAVARLPPLQGKTSGISPRNVDRYEGLTGPNYILDDRPHPLPPPKTLKPYVDTRSGEVDTWPAHASGQNVAKTTLMLSKNKSLILYDEEAMGKPQIVPKPRFLDQLENYLKKELRCLGVTEVLPNELRLQAHREVFEYLIEDFKTYKPLLSAIKNEYEMMLAYQRQTIRELEPLKQMLVTVSEQCDQKIMAIREEEKQEMKDLKAEKQRLLEYIQTMNNEQKDLKTQVSKLQKELSEEYMKYREECDARKLLVSDINDLRYQQDDYMMSQQKAQSEDAQDDPQTLKIALRQAREDEKGATQRLNEMIANYGDVIPRRDFELLEVKHNALTEKVDVIQDDFNKLKAEHDALLDVHKQVTKQRDEFYVECETLKRSSTPRPDWDKCADHVNGGILRWKELSEGKRSNELVDVLLTEMAAGGIADMGGAEFFDGQGTGPTIPKYLRYDGPIRNRRLGKRDCSLLIKDIWREKTANDAEKVDGVRDSMADFLYTYLTRRFAFSEQVALEWGYNLHDACQRYSHDEHIGLFWGVLENEIDEEIYHSQLQKIEQLLNNLMKQDVEGANTEKLTRTQIQEGIKEVFQNMDEEALASLMKAGDLELDVKDAEELEYKEFFKEDDEGRTGPFLDELRKYMKQERLKYVEDVKQAIGETGSITVDDLKRGFSLADPEIDINQMDKYAMWVFEKPKDKLNEAEPLELSRVVERLQNANVQRAGRKN</sequence>
<keyword evidence="5" id="KW-1185">Reference proteome</keyword>
<dbReference type="PANTHER" id="PTHR16306:SF0">
    <property type="entry name" value="TRANSLIN-ASSOCIATED FACTOR X-INTERACTING PROTEIN 1"/>
    <property type="match status" value="1"/>
</dbReference>
<proteinExistence type="predicted"/>
<feature type="domain" description="Translin-associated factor X-interacting protein 1 N-terminal" evidence="3">
    <location>
        <begin position="111"/>
        <end position="221"/>
    </location>
</feature>
<evidence type="ECO:0000259" key="3">
    <source>
        <dbReference type="Pfam" id="PF15739"/>
    </source>
</evidence>
<evidence type="ECO:0000256" key="1">
    <source>
        <dbReference type="ARBA" id="ARBA00023054"/>
    </source>
</evidence>
<dbReference type="InterPro" id="IPR032755">
    <property type="entry name" value="TSNAXIP1_N"/>
</dbReference>
<reference evidence="4 5" key="1">
    <citation type="submission" date="2022-12" db="EMBL/GenBank/DDBJ databases">
        <title>Chromosome-level genome of Tegillarca granosa.</title>
        <authorList>
            <person name="Kim J."/>
        </authorList>
    </citation>
    <scope>NUCLEOTIDE SEQUENCE [LARGE SCALE GENOMIC DNA]</scope>
    <source>
        <strain evidence="4">Teg-2019</strain>
        <tissue evidence="4">Adductor muscle</tissue>
    </source>
</reference>
<evidence type="ECO:0000256" key="2">
    <source>
        <dbReference type="SAM" id="Coils"/>
    </source>
</evidence>
<feature type="coiled-coil region" evidence="2">
    <location>
        <begin position="197"/>
        <end position="238"/>
    </location>
</feature>
<gene>
    <name evidence="4" type="ORF">KUTeg_018888</name>
</gene>
<dbReference type="EMBL" id="JARBDR010000917">
    <property type="protein sequence ID" value="KAJ8302492.1"/>
    <property type="molecule type" value="Genomic_DNA"/>
</dbReference>
<evidence type="ECO:0000313" key="5">
    <source>
        <dbReference type="Proteomes" id="UP001217089"/>
    </source>
</evidence>
<dbReference type="PANTHER" id="PTHR16306">
    <property type="entry name" value="TRANSLIN-ASSOCIATED FACTOR X-INTERACTING PROTEIN 1"/>
    <property type="match status" value="1"/>
</dbReference>
<organism evidence="4 5">
    <name type="scientific">Tegillarca granosa</name>
    <name type="common">Malaysian cockle</name>
    <name type="synonym">Anadara granosa</name>
    <dbReference type="NCBI Taxonomy" id="220873"/>
    <lineage>
        <taxon>Eukaryota</taxon>
        <taxon>Metazoa</taxon>
        <taxon>Spiralia</taxon>
        <taxon>Lophotrochozoa</taxon>
        <taxon>Mollusca</taxon>
        <taxon>Bivalvia</taxon>
        <taxon>Autobranchia</taxon>
        <taxon>Pteriomorphia</taxon>
        <taxon>Arcoida</taxon>
        <taxon>Arcoidea</taxon>
        <taxon>Arcidae</taxon>
        <taxon>Tegillarca</taxon>
    </lineage>
</organism>
<feature type="coiled-coil region" evidence="2">
    <location>
        <begin position="293"/>
        <end position="350"/>
    </location>
</feature>
<keyword evidence="1 2" id="KW-0175">Coiled coil</keyword>
<protein>
    <recommendedName>
        <fullName evidence="3">Translin-associated factor X-interacting protein 1 N-terminal domain-containing protein</fullName>
    </recommendedName>
</protein>
<name>A0ABQ9EF16_TEGGR</name>
<dbReference type="Proteomes" id="UP001217089">
    <property type="component" value="Unassembled WGS sequence"/>
</dbReference>
<accession>A0ABQ9EF16</accession>
<evidence type="ECO:0000313" key="4">
    <source>
        <dbReference type="EMBL" id="KAJ8302492.1"/>
    </source>
</evidence>